<dbReference type="AlphaFoldDB" id="A0A2A4HUM4"/>
<keyword evidence="4" id="KW-1185">Reference proteome</keyword>
<name>A0A2A4HUM4_9SPHN</name>
<dbReference type="InterPro" id="IPR012931">
    <property type="entry name" value="TraG_N_Proteobacteria"/>
</dbReference>
<gene>
    <name evidence="3" type="ORF">COA17_17805</name>
</gene>
<feature type="transmembrane region" description="Helical" evidence="1">
    <location>
        <begin position="6"/>
        <end position="27"/>
    </location>
</feature>
<evidence type="ECO:0000256" key="1">
    <source>
        <dbReference type="SAM" id="Phobius"/>
    </source>
</evidence>
<feature type="transmembrane region" description="Helical" evidence="1">
    <location>
        <begin position="34"/>
        <end position="53"/>
    </location>
</feature>
<comment type="caution">
    <text evidence="3">The sequence shown here is derived from an EMBL/GenBank/DDBJ whole genome shotgun (WGS) entry which is preliminary data.</text>
</comment>
<accession>A0A2A4HUM4</accession>
<organism evidence="3 4">
    <name type="scientific">Sphingomonas ginsenosidimutans</name>
    <dbReference type="NCBI Taxonomy" id="862134"/>
    <lineage>
        <taxon>Bacteria</taxon>
        <taxon>Pseudomonadati</taxon>
        <taxon>Pseudomonadota</taxon>
        <taxon>Alphaproteobacteria</taxon>
        <taxon>Sphingomonadales</taxon>
        <taxon>Sphingomonadaceae</taxon>
        <taxon>Sphingomonas</taxon>
    </lineage>
</organism>
<evidence type="ECO:0000313" key="3">
    <source>
        <dbReference type="EMBL" id="PCG07559.1"/>
    </source>
</evidence>
<keyword evidence="1" id="KW-1133">Transmembrane helix</keyword>
<sequence>MGTVELFTIGGGEYIVNVLNAVAAWTGAGGYKSLLQVVLVMGLAYSVLIVAFSLDWKAWLHWFLQATLMYMVLMVPRLDVHVTDRINPSLAPAQVANVPLGLAMMASFTSQVGDYLVRSSELVFGLPGDLDYSGNGMIYGSRLFEATRSLRINDPEFAANLDEHFKQCVFYDVLLGRYSMETLAQAPDLWMSIGVQKGPPIGVQKGPRLSSGVTGMAGVPFALVAA</sequence>
<keyword evidence="1" id="KW-0812">Transmembrane</keyword>
<feature type="transmembrane region" description="Helical" evidence="1">
    <location>
        <begin position="59"/>
        <end position="76"/>
    </location>
</feature>
<keyword evidence="1" id="KW-0472">Membrane</keyword>
<dbReference type="Proteomes" id="UP000218784">
    <property type="component" value="Unassembled WGS sequence"/>
</dbReference>
<dbReference type="EMBL" id="NWVD01000017">
    <property type="protein sequence ID" value="PCG07559.1"/>
    <property type="molecule type" value="Genomic_DNA"/>
</dbReference>
<protein>
    <recommendedName>
        <fullName evidence="2">TraG N-terminal Proteobacteria domain-containing protein</fullName>
    </recommendedName>
</protein>
<proteinExistence type="predicted"/>
<dbReference type="Pfam" id="PF07916">
    <property type="entry name" value="TraG_N"/>
    <property type="match status" value="1"/>
</dbReference>
<feature type="domain" description="TraG N-terminal Proteobacteria" evidence="2">
    <location>
        <begin position="5"/>
        <end position="193"/>
    </location>
</feature>
<evidence type="ECO:0000259" key="2">
    <source>
        <dbReference type="Pfam" id="PF07916"/>
    </source>
</evidence>
<evidence type="ECO:0000313" key="4">
    <source>
        <dbReference type="Proteomes" id="UP000218784"/>
    </source>
</evidence>
<reference evidence="3 4" key="1">
    <citation type="submission" date="2017-09" db="EMBL/GenBank/DDBJ databases">
        <title>Sphingomonas ginsenosidimutans KACC 14949, whole genome shotgun sequence.</title>
        <authorList>
            <person name="Feng G."/>
            <person name="Zhu H."/>
        </authorList>
    </citation>
    <scope>NUCLEOTIDE SEQUENCE [LARGE SCALE GENOMIC DNA]</scope>
    <source>
        <strain evidence="3 4">KACC 14949</strain>
    </source>
</reference>